<feature type="transmembrane region" description="Helical" evidence="8">
    <location>
        <begin position="6"/>
        <end position="22"/>
    </location>
</feature>
<dbReference type="Gene3D" id="1.20.1730.10">
    <property type="entry name" value="Sodium/glucose cotransporter"/>
    <property type="match status" value="1"/>
</dbReference>
<dbReference type="InterPro" id="IPR050277">
    <property type="entry name" value="Sodium:Solute_Symporter"/>
</dbReference>
<proteinExistence type="inferred from homology"/>
<feature type="transmembrane region" description="Helical" evidence="8">
    <location>
        <begin position="118"/>
        <end position="137"/>
    </location>
</feature>
<sequence length="494" mass="53819">MNVALVIILLSLLIAIILAVWAKKGKEMNLEQWTVGGRNFGATLVFFLMAGEFYTTFTFLGGSGWAYGKGGPAFYILGYLSLEYVIAFFFFPAVWEYGKKHKLVSQPDIFVSKYKSQLLGIIVAIVGVMAIIPYLVVQFKGLGILVSMSSYGSISSTAAIWLGGISLGIYVMISGIHGSAWTSVLKDFLIILVVIFLGIYMPFHYYGGLHNMFEAITKVKPDFLTLPDKGLNSSWFISTVIMNVIGAFMWPHVYGSIFSSRGKKALRRNAAIMPLYTLMLLFVLFIGFTAVLQVPGLKDPDLSLLQLSVKTFDPWFVGIIGGVGLLTALVPGSILIMTAATLLSKNVYKVLVPLANEKQVSILAKVLVPIITLISIYFTLSGGKTIVFLLLVGFSISAQVAPALFYSFLKNNFVTKQGAIAGIIVGLIIIGYIDITGRTVSSLFPFLPQFVKDMNIGIIALAVNIIVMLVVSLLTKGLSHSNSKNEQGKVNHLI</sequence>
<comment type="similarity">
    <text evidence="2 7">Belongs to the sodium:solute symporter (SSF) (TC 2.A.21) family.</text>
</comment>
<dbReference type="PANTHER" id="PTHR48086:SF8">
    <property type="entry name" value="MONOCARBOXYLIC ACID PERMEASE"/>
    <property type="match status" value="1"/>
</dbReference>
<comment type="subcellular location">
    <subcellularLocation>
        <location evidence="1">Membrane</location>
        <topology evidence="1">Multi-pass membrane protein</topology>
    </subcellularLocation>
</comment>
<accession>A0ABW2PTX9</accession>
<feature type="transmembrane region" description="Helical" evidence="8">
    <location>
        <begin position="188"/>
        <end position="206"/>
    </location>
</feature>
<evidence type="ECO:0000256" key="4">
    <source>
        <dbReference type="ARBA" id="ARBA00022692"/>
    </source>
</evidence>
<keyword evidence="6 8" id="KW-0472">Membrane</keyword>
<feature type="transmembrane region" description="Helical" evidence="8">
    <location>
        <begin position="73"/>
        <end position="97"/>
    </location>
</feature>
<feature type="transmembrane region" description="Helical" evidence="8">
    <location>
        <begin position="43"/>
        <end position="67"/>
    </location>
</feature>
<feature type="transmembrane region" description="Helical" evidence="8">
    <location>
        <begin position="386"/>
        <end position="406"/>
    </location>
</feature>
<reference evidence="10" key="1">
    <citation type="journal article" date="2019" name="Int. J. Syst. Evol. Microbiol.">
        <title>The Global Catalogue of Microorganisms (GCM) 10K type strain sequencing project: providing services to taxonomists for standard genome sequencing and annotation.</title>
        <authorList>
            <consortium name="The Broad Institute Genomics Platform"/>
            <consortium name="The Broad Institute Genome Sequencing Center for Infectious Disease"/>
            <person name="Wu L."/>
            <person name="Ma J."/>
        </authorList>
    </citation>
    <scope>NUCLEOTIDE SEQUENCE [LARGE SCALE GENOMIC DNA]</scope>
    <source>
        <strain evidence="10">CGMCC 1.16305</strain>
    </source>
</reference>
<feature type="transmembrane region" description="Helical" evidence="8">
    <location>
        <begin position="455"/>
        <end position="474"/>
    </location>
</feature>
<dbReference type="EMBL" id="JBHTCO010000005">
    <property type="protein sequence ID" value="MFC7392861.1"/>
    <property type="molecule type" value="Genomic_DNA"/>
</dbReference>
<evidence type="ECO:0000256" key="6">
    <source>
        <dbReference type="ARBA" id="ARBA00023136"/>
    </source>
</evidence>
<dbReference type="InterPro" id="IPR038377">
    <property type="entry name" value="Na/Glc_symporter_sf"/>
</dbReference>
<evidence type="ECO:0000256" key="8">
    <source>
        <dbReference type="SAM" id="Phobius"/>
    </source>
</evidence>
<protein>
    <submittedName>
        <fullName evidence="9">Sodium:solute symporter</fullName>
    </submittedName>
</protein>
<evidence type="ECO:0000256" key="3">
    <source>
        <dbReference type="ARBA" id="ARBA00022448"/>
    </source>
</evidence>
<feature type="transmembrane region" description="Helical" evidence="8">
    <location>
        <begin position="362"/>
        <end position="380"/>
    </location>
</feature>
<feature type="transmembrane region" description="Helical" evidence="8">
    <location>
        <begin position="157"/>
        <end position="176"/>
    </location>
</feature>
<dbReference type="Pfam" id="PF00474">
    <property type="entry name" value="SSF"/>
    <property type="match status" value="1"/>
</dbReference>
<dbReference type="RefSeq" id="WP_380965269.1">
    <property type="nucleotide sequence ID" value="NZ_JBHTCO010000005.1"/>
</dbReference>
<feature type="transmembrane region" description="Helical" evidence="8">
    <location>
        <begin position="275"/>
        <end position="295"/>
    </location>
</feature>
<dbReference type="CDD" id="cd10322">
    <property type="entry name" value="SLC5sbd"/>
    <property type="match status" value="1"/>
</dbReference>
<feature type="transmembrane region" description="Helical" evidence="8">
    <location>
        <begin position="235"/>
        <end position="254"/>
    </location>
</feature>
<evidence type="ECO:0000256" key="1">
    <source>
        <dbReference type="ARBA" id="ARBA00004141"/>
    </source>
</evidence>
<feature type="transmembrane region" description="Helical" evidence="8">
    <location>
        <begin position="315"/>
        <end position="342"/>
    </location>
</feature>
<evidence type="ECO:0000313" key="9">
    <source>
        <dbReference type="EMBL" id="MFC7392861.1"/>
    </source>
</evidence>
<feature type="transmembrane region" description="Helical" evidence="8">
    <location>
        <begin position="418"/>
        <end position="435"/>
    </location>
</feature>
<name>A0ABW2PTX9_9BACL</name>
<dbReference type="Proteomes" id="UP001596505">
    <property type="component" value="Unassembled WGS sequence"/>
</dbReference>
<organism evidence="9 10">
    <name type="scientific">Scopulibacillus cellulosilyticus</name>
    <dbReference type="NCBI Taxonomy" id="2665665"/>
    <lineage>
        <taxon>Bacteria</taxon>
        <taxon>Bacillati</taxon>
        <taxon>Bacillota</taxon>
        <taxon>Bacilli</taxon>
        <taxon>Bacillales</taxon>
        <taxon>Sporolactobacillaceae</taxon>
        <taxon>Scopulibacillus</taxon>
    </lineage>
</organism>
<keyword evidence="3" id="KW-0813">Transport</keyword>
<keyword evidence="5 8" id="KW-1133">Transmembrane helix</keyword>
<evidence type="ECO:0000256" key="7">
    <source>
        <dbReference type="RuleBase" id="RU362091"/>
    </source>
</evidence>
<evidence type="ECO:0000313" key="10">
    <source>
        <dbReference type="Proteomes" id="UP001596505"/>
    </source>
</evidence>
<comment type="caution">
    <text evidence="9">The sequence shown here is derived from an EMBL/GenBank/DDBJ whole genome shotgun (WGS) entry which is preliminary data.</text>
</comment>
<keyword evidence="10" id="KW-1185">Reference proteome</keyword>
<dbReference type="InterPro" id="IPR001734">
    <property type="entry name" value="Na/solute_symporter"/>
</dbReference>
<evidence type="ECO:0000256" key="2">
    <source>
        <dbReference type="ARBA" id="ARBA00006434"/>
    </source>
</evidence>
<keyword evidence="4 8" id="KW-0812">Transmembrane</keyword>
<dbReference type="PANTHER" id="PTHR48086">
    <property type="entry name" value="SODIUM/PROLINE SYMPORTER-RELATED"/>
    <property type="match status" value="1"/>
</dbReference>
<gene>
    <name evidence="9" type="ORF">ACFQRG_07650</name>
</gene>
<dbReference type="PROSITE" id="PS50283">
    <property type="entry name" value="NA_SOLUT_SYMP_3"/>
    <property type="match status" value="1"/>
</dbReference>
<evidence type="ECO:0000256" key="5">
    <source>
        <dbReference type="ARBA" id="ARBA00022989"/>
    </source>
</evidence>